<feature type="binding site" evidence="6">
    <location>
        <begin position="252"/>
        <end position="256"/>
    </location>
    <ligand>
        <name>FAD</name>
        <dbReference type="ChEBI" id="CHEBI:57692"/>
    </ligand>
</feature>
<feature type="domain" description="Photolyase/cryptochrome alpha/beta" evidence="8">
    <location>
        <begin position="7"/>
        <end position="142"/>
    </location>
</feature>
<evidence type="ECO:0000256" key="6">
    <source>
        <dbReference type="PIRSR" id="PIRSR602081-1"/>
    </source>
</evidence>
<dbReference type="STRING" id="56804.BAE46_00435"/>
<dbReference type="InterPro" id="IPR036134">
    <property type="entry name" value="Crypto/Photolyase_FAD-like_sf"/>
</dbReference>
<evidence type="ECO:0000259" key="8">
    <source>
        <dbReference type="PROSITE" id="PS51645"/>
    </source>
</evidence>
<protein>
    <recommendedName>
        <fullName evidence="2 7">Cryptochrome DASH</fullName>
    </recommendedName>
</protein>
<dbReference type="AlphaFoldDB" id="H5T9H4"/>
<feature type="binding site" evidence="6">
    <location>
        <begin position="292"/>
        <end position="299"/>
    </location>
    <ligand>
        <name>FAD</name>
        <dbReference type="ChEBI" id="CHEBI:57692"/>
    </ligand>
</feature>
<evidence type="ECO:0000256" key="4">
    <source>
        <dbReference type="ARBA" id="ARBA00022827"/>
    </source>
</evidence>
<evidence type="ECO:0000256" key="7">
    <source>
        <dbReference type="RuleBase" id="RU367151"/>
    </source>
</evidence>
<evidence type="ECO:0000256" key="1">
    <source>
        <dbReference type="ARBA" id="ARBA00005862"/>
    </source>
</evidence>
<keyword evidence="10" id="KW-1185">Reference proteome</keyword>
<dbReference type="Pfam" id="PF00875">
    <property type="entry name" value="DNA_photolyase"/>
    <property type="match status" value="1"/>
</dbReference>
<keyword evidence="4 6" id="KW-0274">FAD</keyword>
<dbReference type="GO" id="GO:0071949">
    <property type="term" value="F:FAD binding"/>
    <property type="evidence" value="ECO:0007669"/>
    <property type="project" value="TreeGrafter"/>
</dbReference>
<keyword evidence="3 6" id="KW-0285">Flavoprotein</keyword>
<dbReference type="Gene3D" id="1.10.579.10">
    <property type="entry name" value="DNA Cyclobutane Dipyrimidine Photolyase, subunit A, domain 3"/>
    <property type="match status" value="1"/>
</dbReference>
<dbReference type="SUPFAM" id="SSF48173">
    <property type="entry name" value="Cryptochrome/photolyase FAD-binding domain"/>
    <property type="match status" value="1"/>
</dbReference>
<dbReference type="PANTHER" id="PTHR11455:SF22">
    <property type="entry name" value="CRYPTOCHROME DASH"/>
    <property type="match status" value="1"/>
</dbReference>
<gene>
    <name evidence="9" type="primary">cry</name>
    <name evidence="9" type="ORF">GPUN_0816</name>
</gene>
<dbReference type="PRINTS" id="PR00147">
    <property type="entry name" value="DNAPHOTLYASE"/>
</dbReference>
<dbReference type="Proteomes" id="UP000053586">
    <property type="component" value="Unassembled WGS sequence"/>
</dbReference>
<evidence type="ECO:0000256" key="3">
    <source>
        <dbReference type="ARBA" id="ARBA00022630"/>
    </source>
</evidence>
<dbReference type="Pfam" id="PF03441">
    <property type="entry name" value="FAD_binding_7"/>
    <property type="match status" value="1"/>
</dbReference>
<dbReference type="RefSeq" id="WP_006003557.1">
    <property type="nucleotide sequence ID" value="NZ_BAET01000007.1"/>
</dbReference>
<dbReference type="PANTHER" id="PTHR11455">
    <property type="entry name" value="CRYPTOCHROME"/>
    <property type="match status" value="1"/>
</dbReference>
<comment type="cofactor">
    <cofactor evidence="7">
        <name>(6R)-5,10-methylene-5,6,7,8-tetrahydrofolate</name>
        <dbReference type="ChEBI" id="CHEBI:15636"/>
    </cofactor>
    <text evidence="7">Binds 1 5,10-methenyltetrahydrofolate (MTHF) per subunit.</text>
</comment>
<sequence>MKTKAHKFGLHLFRHDLRIDDNEALHKLVNECDYVVAAYIFDPENLRRSKYGHCHLGKHRHTFLDQGLLALEAALNDANIDLHMFSGDPVRNISELINNNNIDCISFEHHYGFNEQKQIAQLRKLHPKTHLIDGQSHYLLMHDALPFDMADMPDVFSPFRRKVEKNLTVRKHLQEYLKEEFNQKLSQTLSVHKPLLNTEPLVSYKPKHTSSKNGYTGGEENARARINDYFFNTDSIASYKETRNGLDGWDFSSRFSAYLAAGFVSPAYINQQLTKYEAQRVKNDSTYWLFFELLWREFFHLQAKKQAGLFFNFGGIQNKPPAVMHNDAAFMQWKDGTTAYPIVNAAMKQLAATGFMSNRSRQLVASCFVHELQLDWRYGAAYFEEVLIDFDVASNYGNWQYLAGVGSDPRGHRQFNLAKQTEIYDPKGAFISKWQ</sequence>
<dbReference type="InterPro" id="IPR005101">
    <property type="entry name" value="Cryptochr/Photolyase_FAD-bd"/>
</dbReference>
<dbReference type="InterPro" id="IPR002081">
    <property type="entry name" value="Cryptochrome/DNA_photolyase_1"/>
</dbReference>
<reference evidence="9 10" key="1">
    <citation type="journal article" date="2012" name="J. Bacteriol.">
        <title>Genome sequence of proteorhodopsin-containing sea ice bacterium Glaciecola punicea ACAM 611T.</title>
        <authorList>
            <person name="Qin Q.-L."/>
            <person name="Xie B.-B."/>
            <person name="Shu Y.-L."/>
            <person name="Rong J.-C."/>
            <person name="Zhao D.-L."/>
            <person name="Zhang X.-Y."/>
            <person name="Chen X.-L."/>
            <person name="Zhou B.-C."/>
            <person name="Zhanga Y.-Z."/>
        </authorList>
    </citation>
    <scope>NUCLEOTIDE SEQUENCE [LARGE SCALE GENOMIC DNA]</scope>
    <source>
        <strain evidence="9 10">ACAM 611</strain>
    </source>
</reference>
<dbReference type="Gene3D" id="1.25.40.80">
    <property type="match status" value="1"/>
</dbReference>
<comment type="caution">
    <text evidence="9">The sequence shown here is derived from an EMBL/GenBank/DDBJ whole genome shotgun (WGS) entry which is preliminary data.</text>
</comment>
<dbReference type="NCBIfam" id="TIGR02765">
    <property type="entry name" value="crypto_DASH"/>
    <property type="match status" value="1"/>
</dbReference>
<dbReference type="PROSITE" id="PS51645">
    <property type="entry name" value="PHR_CRY_ALPHA_BETA"/>
    <property type="match status" value="1"/>
</dbReference>
<name>H5T9H4_9ALTE</name>
<feature type="binding site" evidence="6">
    <location>
        <position position="239"/>
    </location>
    <ligand>
        <name>FAD</name>
        <dbReference type="ChEBI" id="CHEBI:57692"/>
    </ligand>
</feature>
<reference evidence="9 10" key="2">
    <citation type="journal article" date="2017" name="Antonie Van Leeuwenhoek">
        <title>Rhizobium rhizosphaerae sp. nov., a novel species isolated from rice rhizosphere.</title>
        <authorList>
            <person name="Zhao J.J."/>
            <person name="Zhang J."/>
            <person name="Zhang R.J."/>
            <person name="Zhang C.W."/>
            <person name="Yin H.Q."/>
            <person name="Zhang X.X."/>
        </authorList>
    </citation>
    <scope>NUCLEOTIDE SEQUENCE [LARGE SCALE GENOMIC DNA]</scope>
    <source>
        <strain evidence="9 10">ACAM 611</strain>
    </source>
</reference>
<proteinExistence type="inferred from homology"/>
<organism evidence="9 10">
    <name type="scientific">Glaciecola punicea ACAM 611</name>
    <dbReference type="NCBI Taxonomy" id="1121923"/>
    <lineage>
        <taxon>Bacteria</taxon>
        <taxon>Pseudomonadati</taxon>
        <taxon>Pseudomonadota</taxon>
        <taxon>Gammaproteobacteria</taxon>
        <taxon>Alteromonadales</taxon>
        <taxon>Alteromonadaceae</taxon>
        <taxon>Glaciecola</taxon>
    </lineage>
</organism>
<dbReference type="Gene3D" id="3.40.50.620">
    <property type="entry name" value="HUPs"/>
    <property type="match status" value="1"/>
</dbReference>
<dbReference type="InterPro" id="IPR006050">
    <property type="entry name" value="DNA_photolyase_N"/>
</dbReference>
<dbReference type="EMBL" id="BAET01000007">
    <property type="protein sequence ID" value="GAB54951.1"/>
    <property type="molecule type" value="Genomic_DNA"/>
</dbReference>
<dbReference type="InterPro" id="IPR014133">
    <property type="entry name" value="Cry_DASH"/>
</dbReference>
<dbReference type="OrthoDB" id="9772484at2"/>
<dbReference type="GO" id="GO:0000719">
    <property type="term" value="P:photoreactive repair"/>
    <property type="evidence" value="ECO:0007669"/>
    <property type="project" value="TreeGrafter"/>
</dbReference>
<evidence type="ECO:0000313" key="9">
    <source>
        <dbReference type="EMBL" id="GAB54951.1"/>
    </source>
</evidence>
<comment type="similarity">
    <text evidence="1 7">Belongs to the DNA photolyase class-1 family.</text>
</comment>
<feature type="binding site" evidence="6">
    <location>
        <begin position="389"/>
        <end position="391"/>
    </location>
    <ligand>
        <name>FAD</name>
        <dbReference type="ChEBI" id="CHEBI:57692"/>
    </ligand>
</feature>
<comment type="cofactor">
    <cofactor evidence="6 7">
        <name>FAD</name>
        <dbReference type="ChEBI" id="CHEBI:57692"/>
    </cofactor>
    <text evidence="6 7">Binds 1 FAD per subunit.</text>
</comment>
<dbReference type="InterPro" id="IPR014729">
    <property type="entry name" value="Rossmann-like_a/b/a_fold"/>
</dbReference>
<evidence type="ECO:0000256" key="2">
    <source>
        <dbReference type="ARBA" id="ARBA00017881"/>
    </source>
</evidence>
<dbReference type="SUPFAM" id="SSF52425">
    <property type="entry name" value="Cryptochrome/photolyase, N-terminal domain"/>
    <property type="match status" value="1"/>
</dbReference>
<dbReference type="InterPro" id="IPR036155">
    <property type="entry name" value="Crypto/Photolyase_N_sf"/>
</dbReference>
<comment type="function">
    <text evidence="7">May have a photoreceptor function.</text>
</comment>
<accession>H5T9H4</accession>
<dbReference type="eggNOG" id="COG0415">
    <property type="taxonomic scope" value="Bacteria"/>
</dbReference>
<keyword evidence="5 7" id="KW-0157">Chromophore</keyword>
<evidence type="ECO:0000256" key="5">
    <source>
        <dbReference type="ARBA" id="ARBA00022991"/>
    </source>
</evidence>
<dbReference type="GO" id="GO:0003913">
    <property type="term" value="F:DNA photolyase activity"/>
    <property type="evidence" value="ECO:0007669"/>
    <property type="project" value="InterPro"/>
</dbReference>
<evidence type="ECO:0000313" key="10">
    <source>
        <dbReference type="Proteomes" id="UP000053586"/>
    </source>
</evidence>
<dbReference type="GO" id="GO:0003677">
    <property type="term" value="F:DNA binding"/>
    <property type="evidence" value="ECO:0007669"/>
    <property type="project" value="TreeGrafter"/>
</dbReference>